<comment type="caution">
    <text evidence="1">The sequence shown here is derived from an EMBL/GenBank/DDBJ whole genome shotgun (WGS) entry which is preliminary data.</text>
</comment>
<dbReference type="RefSeq" id="WP_354614247.1">
    <property type="nucleotide sequence ID" value="NZ_JBEXAE010000002.1"/>
</dbReference>
<sequence>MKNKNIFTLALIAMLFIQCQKADKDFLITKDTVGKVSRTTKVSDLETLFKKDSVVLDTNVSKLTSAQEKIRVFEKGGVHLLTLTPNTDSIPTIENIRIFDPRFVSDKGVGLQSTFKDIKDNYTIDKIVTSMNNVVIFLSDSDIYFTIDKEELPESLRYAYAGDIEAVQIPDAAKIKYVMIGWD</sequence>
<keyword evidence="2" id="KW-1185">Reference proteome</keyword>
<protein>
    <recommendedName>
        <fullName evidence="3">DUF4252 domain-containing protein</fullName>
    </recommendedName>
</protein>
<evidence type="ECO:0000313" key="1">
    <source>
        <dbReference type="EMBL" id="MET6989866.1"/>
    </source>
</evidence>
<evidence type="ECO:0008006" key="3">
    <source>
        <dbReference type="Google" id="ProtNLM"/>
    </source>
</evidence>
<proteinExistence type="predicted"/>
<accession>A0ABV2SRT5</accession>
<gene>
    <name evidence="1" type="ORF">ABXZ36_04295</name>
</gene>
<dbReference type="EMBL" id="JBEXAE010000002">
    <property type="protein sequence ID" value="MET6989866.1"/>
    <property type="molecule type" value="Genomic_DNA"/>
</dbReference>
<organism evidence="1 2">
    <name type="scientific">Sediminicola arcticus</name>
    <dbReference type="NCBI Taxonomy" id="1574308"/>
    <lineage>
        <taxon>Bacteria</taxon>
        <taxon>Pseudomonadati</taxon>
        <taxon>Bacteroidota</taxon>
        <taxon>Flavobacteriia</taxon>
        <taxon>Flavobacteriales</taxon>
        <taxon>Flavobacteriaceae</taxon>
        <taxon>Sediminicola</taxon>
    </lineage>
</organism>
<reference evidence="1 2" key="1">
    <citation type="submission" date="2024-07" db="EMBL/GenBank/DDBJ databases">
        <title>The genome sequence of type strain Sediminicola arcticus GDMCC 1.2805.</title>
        <authorList>
            <person name="Liu Y."/>
        </authorList>
    </citation>
    <scope>NUCLEOTIDE SEQUENCE [LARGE SCALE GENOMIC DNA]</scope>
    <source>
        <strain evidence="1 2">GDMCC 1.2805</strain>
    </source>
</reference>
<name>A0ABV2SRT5_9FLAO</name>
<evidence type="ECO:0000313" key="2">
    <source>
        <dbReference type="Proteomes" id="UP001549799"/>
    </source>
</evidence>
<dbReference type="Proteomes" id="UP001549799">
    <property type="component" value="Unassembled WGS sequence"/>
</dbReference>